<dbReference type="InterPro" id="IPR049012">
    <property type="entry name" value="Mutator_transp_dom"/>
</dbReference>
<keyword evidence="4" id="KW-1185">Reference proteome</keyword>
<comment type="caution">
    <text evidence="3">The sequence shown here is derived from an EMBL/GenBank/DDBJ whole genome shotgun (WGS) entry which is preliminary data.</text>
</comment>
<dbReference type="GO" id="GO:0005581">
    <property type="term" value="C:collagen trimer"/>
    <property type="evidence" value="ECO:0007669"/>
    <property type="project" value="UniProtKB-KW"/>
</dbReference>
<feature type="compositionally biased region" description="Basic residues" evidence="1">
    <location>
        <begin position="409"/>
        <end position="427"/>
    </location>
</feature>
<dbReference type="PANTHER" id="PTHR24024">
    <property type="entry name" value="PULMONARY SURFACTANT-ASSOCIATED PROTEIN A"/>
    <property type="match status" value="1"/>
</dbReference>
<sequence>MRTLGKGYAGARKFCTIMNMPPPPNEKAFLSNSRVIGRHMKAIAKETMKKAGEEVLSLKKDVNSSEGLPVNCGVSCDGTWQKRGYSSRNGCVTVISMDTGKVLDVEALSQGCKQCERHEQMDKNSLEYQMWRADHTTCKSNFQGSAPAMEPEGAERIFQRSVELHNLRYTEFYGDGDSKSFSRIKNIYQDAGILVEKKECIGHVQKRVGTALRKLKRDNPGLGGRGKLTDSLIDKLQNYYGIAIRCNVGNLAGMKKAIHASLMHCASSEARPLHDHCPTGSASWCKYQKDKANHTNLFKHGPGLPLPVIAKLKPEYIRLSENNLLQKCLHGKTQNQNESLNGMVWQRIPKEIYVGRETLELGLYDAVSYFNIGSMSIIKLFQALGIPSGKYTEEGCRLQDQLRVNIAQHKSKATTKKRRKVIRGLKKRKDDHNKQTEGVSYGPGRDGLNNGRGIAGPPGPPGTPGKDGKDGKPGSKGERGAVGRPGDAGAKGDSGQPGKSSRGPPGPKGDRGAVGSPGQSGKTGANGDYHHEGGGVNYLCLPRSPKYDKYRNGHQSLGRVYGTEYEVSNFNPFKKSLDNHDAPCVVCYVKPRGSMLMVPARNDCPSGWTEEYHGYLMTAYYGYKSQRDFICVDKDAEARPNSSTDSNGALLYAVEGVCGSLPCHPYVSGRELTCAVCTK</sequence>
<evidence type="ECO:0000256" key="1">
    <source>
        <dbReference type="SAM" id="MobiDB-lite"/>
    </source>
</evidence>
<dbReference type="AlphaFoldDB" id="A0A2B4RHH0"/>
<dbReference type="GO" id="GO:0005615">
    <property type="term" value="C:extracellular space"/>
    <property type="evidence" value="ECO:0007669"/>
    <property type="project" value="TreeGrafter"/>
</dbReference>
<dbReference type="EMBL" id="LSMT01000609">
    <property type="protein sequence ID" value="PFX15797.1"/>
    <property type="molecule type" value="Genomic_DNA"/>
</dbReference>
<dbReference type="Pfam" id="PF20700">
    <property type="entry name" value="Mutator"/>
    <property type="match status" value="1"/>
</dbReference>
<feature type="domain" description="Mutator-like transposase" evidence="2">
    <location>
        <begin position="1"/>
        <end position="285"/>
    </location>
</feature>
<gene>
    <name evidence="3" type="ORF">AWC38_SpisGene19968</name>
</gene>
<accession>A0A2B4RHH0</accession>
<evidence type="ECO:0000259" key="2">
    <source>
        <dbReference type="Pfam" id="PF20700"/>
    </source>
</evidence>
<name>A0A2B4RHH0_STYPI</name>
<evidence type="ECO:0000313" key="3">
    <source>
        <dbReference type="EMBL" id="PFX15797.1"/>
    </source>
</evidence>
<feature type="compositionally biased region" description="Basic and acidic residues" evidence="1">
    <location>
        <begin position="466"/>
        <end position="481"/>
    </location>
</feature>
<evidence type="ECO:0000313" key="4">
    <source>
        <dbReference type="Proteomes" id="UP000225706"/>
    </source>
</evidence>
<dbReference type="InterPro" id="IPR051077">
    <property type="entry name" value="Ca-dependent_lectin"/>
</dbReference>
<dbReference type="Proteomes" id="UP000225706">
    <property type="component" value="Unassembled WGS sequence"/>
</dbReference>
<dbReference type="PANTHER" id="PTHR24024:SF18">
    <property type="entry name" value="SHORT-CHAIN COLLAGEN C4-LIKE"/>
    <property type="match status" value="1"/>
</dbReference>
<organism evidence="3 4">
    <name type="scientific">Stylophora pistillata</name>
    <name type="common">Smooth cauliflower coral</name>
    <dbReference type="NCBI Taxonomy" id="50429"/>
    <lineage>
        <taxon>Eukaryota</taxon>
        <taxon>Metazoa</taxon>
        <taxon>Cnidaria</taxon>
        <taxon>Anthozoa</taxon>
        <taxon>Hexacorallia</taxon>
        <taxon>Scleractinia</taxon>
        <taxon>Astrocoeniina</taxon>
        <taxon>Pocilloporidae</taxon>
        <taxon>Stylophora</taxon>
    </lineage>
</organism>
<dbReference type="Pfam" id="PF01391">
    <property type="entry name" value="Collagen"/>
    <property type="match status" value="1"/>
</dbReference>
<proteinExistence type="predicted"/>
<dbReference type="InterPro" id="IPR008160">
    <property type="entry name" value="Collagen"/>
</dbReference>
<keyword evidence="3" id="KW-0176">Collagen</keyword>
<feature type="region of interest" description="Disordered" evidence="1">
    <location>
        <begin position="409"/>
        <end position="530"/>
    </location>
</feature>
<feature type="compositionally biased region" description="Low complexity" evidence="1">
    <location>
        <begin position="494"/>
        <end position="503"/>
    </location>
</feature>
<reference evidence="4" key="1">
    <citation type="journal article" date="2017" name="bioRxiv">
        <title>Comparative analysis of the genomes of Stylophora pistillata and Acropora digitifera provides evidence for extensive differences between species of corals.</title>
        <authorList>
            <person name="Voolstra C.R."/>
            <person name="Li Y."/>
            <person name="Liew Y.J."/>
            <person name="Baumgarten S."/>
            <person name="Zoccola D."/>
            <person name="Flot J.-F."/>
            <person name="Tambutte S."/>
            <person name="Allemand D."/>
            <person name="Aranda M."/>
        </authorList>
    </citation>
    <scope>NUCLEOTIDE SEQUENCE [LARGE SCALE GENOMIC DNA]</scope>
</reference>
<dbReference type="OrthoDB" id="5983687at2759"/>
<protein>
    <submittedName>
        <fullName evidence="3">Short-chain collagen C4</fullName>
    </submittedName>
</protein>